<dbReference type="RefSeq" id="WP_177180115.1">
    <property type="nucleotide sequence ID" value="NZ_FOPJ01000009.1"/>
</dbReference>
<evidence type="ECO:0000313" key="4">
    <source>
        <dbReference type="Proteomes" id="UP000199065"/>
    </source>
</evidence>
<accession>A0A1I2TKW2</accession>
<dbReference type="AlphaFoldDB" id="A0A1I2TKW2"/>
<keyword evidence="1" id="KW-1133">Transmembrane helix</keyword>
<keyword evidence="3" id="KW-0489">Methyltransferase</keyword>
<evidence type="ECO:0000256" key="1">
    <source>
        <dbReference type="SAM" id="Phobius"/>
    </source>
</evidence>
<gene>
    <name evidence="3" type="ORF">SAMN05660282_01525</name>
</gene>
<keyword evidence="3" id="KW-0808">Transferase</keyword>
<name>A0A1I2TKW2_9CORY</name>
<dbReference type="GO" id="GO:0004190">
    <property type="term" value="F:aspartic-type endopeptidase activity"/>
    <property type="evidence" value="ECO:0007669"/>
    <property type="project" value="InterPro"/>
</dbReference>
<dbReference type="Proteomes" id="UP000199065">
    <property type="component" value="Unassembled WGS sequence"/>
</dbReference>
<feature type="transmembrane region" description="Helical" evidence="1">
    <location>
        <begin position="50"/>
        <end position="72"/>
    </location>
</feature>
<evidence type="ECO:0000313" key="3">
    <source>
        <dbReference type="EMBL" id="SFG65552.1"/>
    </source>
</evidence>
<dbReference type="InterPro" id="IPR000045">
    <property type="entry name" value="Prepilin_IV_endopep_pep"/>
</dbReference>
<evidence type="ECO:0000259" key="2">
    <source>
        <dbReference type="Pfam" id="PF01478"/>
    </source>
</evidence>
<proteinExistence type="predicted"/>
<dbReference type="EMBL" id="FOPJ01000009">
    <property type="protein sequence ID" value="SFG65552.1"/>
    <property type="molecule type" value="Genomic_DNA"/>
</dbReference>
<dbReference type="STRING" id="185761.SAMN05660282_01525"/>
<keyword evidence="4" id="KW-1185">Reference proteome</keyword>
<feature type="transmembrane region" description="Helical" evidence="1">
    <location>
        <begin position="79"/>
        <end position="100"/>
    </location>
</feature>
<protein>
    <submittedName>
        <fullName evidence="3">Leader peptidase (Prepilin peptidase) / N-methyltransferase</fullName>
    </submittedName>
</protein>
<sequence length="138" mass="14659">MWGIYLLWAGALGVCDVRSRRLPDVLTIPSALMVCAAAFVWQPVALWGAVMWVGVQLFSVWLVAGVGVRYPLGGGDIKLSLSLGVLCWWAAGLMGVLAAMGASSLLSTMIMLMLRKPNLPHGPAMLLASTAVMVFGGW</sequence>
<feature type="domain" description="Prepilin type IV endopeptidase peptidase" evidence="2">
    <location>
        <begin position="4"/>
        <end position="101"/>
    </location>
</feature>
<dbReference type="Gene3D" id="1.20.120.1220">
    <property type="match status" value="1"/>
</dbReference>
<dbReference type="GO" id="GO:0032259">
    <property type="term" value="P:methylation"/>
    <property type="evidence" value="ECO:0007669"/>
    <property type="project" value="UniProtKB-KW"/>
</dbReference>
<dbReference type="Pfam" id="PF01478">
    <property type="entry name" value="Peptidase_A24"/>
    <property type="match status" value="1"/>
</dbReference>
<dbReference type="GO" id="GO:0016020">
    <property type="term" value="C:membrane"/>
    <property type="evidence" value="ECO:0007669"/>
    <property type="project" value="InterPro"/>
</dbReference>
<dbReference type="GO" id="GO:0008168">
    <property type="term" value="F:methyltransferase activity"/>
    <property type="evidence" value="ECO:0007669"/>
    <property type="project" value="UniProtKB-KW"/>
</dbReference>
<keyword evidence="1" id="KW-0472">Membrane</keyword>
<reference evidence="3 4" key="1">
    <citation type="submission" date="2016-10" db="EMBL/GenBank/DDBJ databases">
        <authorList>
            <person name="de Groot N.N."/>
        </authorList>
    </citation>
    <scope>NUCLEOTIDE SEQUENCE [LARGE SCALE GENOMIC DNA]</scope>
    <source>
        <strain>J11</strain>
        <strain evidence="4">PG 39</strain>
    </source>
</reference>
<organism evidence="3 4">
    <name type="scientific">Corynebacterium spheniscorum</name>
    <dbReference type="NCBI Taxonomy" id="185761"/>
    <lineage>
        <taxon>Bacteria</taxon>
        <taxon>Bacillati</taxon>
        <taxon>Actinomycetota</taxon>
        <taxon>Actinomycetes</taxon>
        <taxon>Mycobacteriales</taxon>
        <taxon>Corynebacteriaceae</taxon>
        <taxon>Corynebacterium</taxon>
    </lineage>
</organism>
<keyword evidence="1" id="KW-0812">Transmembrane</keyword>